<proteinExistence type="predicted"/>
<keyword evidence="2" id="KW-1003">Cell membrane</keyword>
<dbReference type="PANTHER" id="PTHR30250:SF28">
    <property type="entry name" value="POLYSACCHARIDE BIOSYNTHESIS PROTEIN"/>
    <property type="match status" value="1"/>
</dbReference>
<feature type="transmembrane region" description="Helical" evidence="6">
    <location>
        <begin position="79"/>
        <end position="98"/>
    </location>
</feature>
<evidence type="ECO:0000256" key="6">
    <source>
        <dbReference type="SAM" id="Phobius"/>
    </source>
</evidence>
<keyword evidence="4 6" id="KW-1133">Transmembrane helix</keyword>
<feature type="transmembrane region" description="Helical" evidence="6">
    <location>
        <begin position="104"/>
        <end position="125"/>
    </location>
</feature>
<evidence type="ECO:0000256" key="2">
    <source>
        <dbReference type="ARBA" id="ARBA00022475"/>
    </source>
</evidence>
<evidence type="ECO:0000313" key="7">
    <source>
        <dbReference type="EMBL" id="SVC19922.1"/>
    </source>
</evidence>
<feature type="transmembrane region" description="Helical" evidence="6">
    <location>
        <begin position="298"/>
        <end position="315"/>
    </location>
</feature>
<dbReference type="EMBL" id="UINC01078645">
    <property type="protein sequence ID" value="SVC19922.1"/>
    <property type="molecule type" value="Genomic_DNA"/>
</dbReference>
<dbReference type="GO" id="GO:0005886">
    <property type="term" value="C:plasma membrane"/>
    <property type="evidence" value="ECO:0007669"/>
    <property type="project" value="UniProtKB-SubCell"/>
</dbReference>
<comment type="subcellular location">
    <subcellularLocation>
        <location evidence="1">Cell membrane</location>
        <topology evidence="1">Multi-pass membrane protein</topology>
    </subcellularLocation>
</comment>
<keyword evidence="5 6" id="KW-0472">Membrane</keyword>
<evidence type="ECO:0008006" key="8">
    <source>
        <dbReference type="Google" id="ProtNLM"/>
    </source>
</evidence>
<feature type="transmembrane region" description="Helical" evidence="6">
    <location>
        <begin position="327"/>
        <end position="349"/>
    </location>
</feature>
<evidence type="ECO:0000256" key="1">
    <source>
        <dbReference type="ARBA" id="ARBA00004651"/>
    </source>
</evidence>
<feature type="transmembrane region" description="Helical" evidence="6">
    <location>
        <begin position="12"/>
        <end position="31"/>
    </location>
</feature>
<keyword evidence="3 6" id="KW-0812">Transmembrane</keyword>
<name>A0A382K921_9ZZZZ</name>
<organism evidence="7">
    <name type="scientific">marine metagenome</name>
    <dbReference type="NCBI Taxonomy" id="408172"/>
    <lineage>
        <taxon>unclassified sequences</taxon>
        <taxon>metagenomes</taxon>
        <taxon>ecological metagenomes</taxon>
    </lineage>
</organism>
<evidence type="ECO:0000256" key="5">
    <source>
        <dbReference type="ARBA" id="ARBA00023136"/>
    </source>
</evidence>
<feature type="transmembrane region" description="Helical" evidence="6">
    <location>
        <begin position="355"/>
        <end position="372"/>
    </location>
</feature>
<gene>
    <name evidence="7" type="ORF">METZ01_LOCUS272776</name>
</gene>
<sequence length="380" mass="41628">MAGIKKIKDISAVGGADVLGTVMSAAFWFFLASQIEPSSYGEIGWFLGIAGIFSGIALFGTANTLTVYTAKKTQIQSTLNFISLSASAVLSFIVIVLFPSFYTIDIGIILIAYVINTLAIGDLLGRKQYTNYSKYSLVQKGLTLCLGFSFFYLFGYESIIFALALSYILHFKRIFSIFKEMRINFSLIKPRIRFIGNNYFMSILAITSGQVDKIVVAPLLGFAILGNWSLAYQAIAVMSILPNVFQKYLLPQESTGVKNKKPKIVVIVFSVFVTIFGILVGPILISEFFPKFTEAVDAIRIMSVALIPTTITVILEAEFLGKEKSGVVLIGTAILVTSLIIGMIVLGSLMGIEGIAYSFVIAHTVKTSFYLIKKLRIVTD</sequence>
<evidence type="ECO:0000256" key="4">
    <source>
        <dbReference type="ARBA" id="ARBA00022989"/>
    </source>
</evidence>
<reference evidence="7" key="1">
    <citation type="submission" date="2018-05" db="EMBL/GenBank/DDBJ databases">
        <authorList>
            <person name="Lanie J.A."/>
            <person name="Ng W.-L."/>
            <person name="Kazmierczak K.M."/>
            <person name="Andrzejewski T.M."/>
            <person name="Davidsen T.M."/>
            <person name="Wayne K.J."/>
            <person name="Tettelin H."/>
            <person name="Glass J.I."/>
            <person name="Rusch D."/>
            <person name="Podicherti R."/>
            <person name="Tsui H.-C.T."/>
            <person name="Winkler M.E."/>
        </authorList>
    </citation>
    <scope>NUCLEOTIDE SEQUENCE</scope>
</reference>
<dbReference type="InterPro" id="IPR050833">
    <property type="entry name" value="Poly_Biosynth_Transport"/>
</dbReference>
<feature type="transmembrane region" description="Helical" evidence="6">
    <location>
        <begin position="262"/>
        <end position="286"/>
    </location>
</feature>
<evidence type="ECO:0000256" key="3">
    <source>
        <dbReference type="ARBA" id="ARBA00022692"/>
    </source>
</evidence>
<accession>A0A382K921</accession>
<dbReference type="AlphaFoldDB" id="A0A382K921"/>
<feature type="transmembrane region" description="Helical" evidence="6">
    <location>
        <begin position="43"/>
        <end position="67"/>
    </location>
</feature>
<protein>
    <recommendedName>
        <fullName evidence="8">Polysaccharide biosynthesis protein C-terminal domain-containing protein</fullName>
    </recommendedName>
</protein>
<dbReference type="PANTHER" id="PTHR30250">
    <property type="entry name" value="PST FAMILY PREDICTED COLANIC ACID TRANSPORTER"/>
    <property type="match status" value="1"/>
</dbReference>